<dbReference type="Proteomes" id="UP000282613">
    <property type="component" value="Unassembled WGS sequence"/>
</dbReference>
<evidence type="ECO:0000313" key="2">
    <source>
        <dbReference type="Proteomes" id="UP000282613"/>
    </source>
</evidence>
<gene>
    <name evidence="1" type="ORF">TASK_LOCUS2825</name>
</gene>
<dbReference type="EMBL" id="UYRS01003296">
    <property type="protein sequence ID" value="VDK26278.1"/>
    <property type="molecule type" value="Genomic_DNA"/>
</dbReference>
<dbReference type="OrthoDB" id="9977282at2759"/>
<keyword evidence="2" id="KW-1185">Reference proteome</keyword>
<protein>
    <submittedName>
        <fullName evidence="3">Ferritin</fullName>
    </submittedName>
</protein>
<accession>A0A0R3VZI0</accession>
<sequence>MFVSLGAKRRLIQLAAETLDGDFLIKVILIVRSRLDRDLFFSILLENELGYNHYLHFLTEASQTLEADELMARMESIQTESIEEAEKAMHQLHLFAAYDLAVNLPLLAGLN</sequence>
<dbReference type="STRING" id="60517.A0A0R3VZI0"/>
<dbReference type="AlphaFoldDB" id="A0A0R3VZI0"/>
<reference evidence="3" key="1">
    <citation type="submission" date="2017-02" db="UniProtKB">
        <authorList>
            <consortium name="WormBaseParasite"/>
        </authorList>
    </citation>
    <scope>IDENTIFICATION</scope>
</reference>
<name>A0A0R3VZI0_TAEAS</name>
<evidence type="ECO:0000313" key="1">
    <source>
        <dbReference type="EMBL" id="VDK26278.1"/>
    </source>
</evidence>
<evidence type="ECO:0000313" key="3">
    <source>
        <dbReference type="WBParaSite" id="TASK_0000282401-mRNA-1"/>
    </source>
</evidence>
<organism evidence="3">
    <name type="scientific">Taenia asiatica</name>
    <name type="common">Asian tapeworm</name>
    <dbReference type="NCBI Taxonomy" id="60517"/>
    <lineage>
        <taxon>Eukaryota</taxon>
        <taxon>Metazoa</taxon>
        <taxon>Spiralia</taxon>
        <taxon>Lophotrochozoa</taxon>
        <taxon>Platyhelminthes</taxon>
        <taxon>Cestoda</taxon>
        <taxon>Eucestoda</taxon>
        <taxon>Cyclophyllidea</taxon>
        <taxon>Taeniidae</taxon>
        <taxon>Taenia</taxon>
    </lineage>
</organism>
<proteinExistence type="predicted"/>
<reference evidence="1 2" key="2">
    <citation type="submission" date="2018-11" db="EMBL/GenBank/DDBJ databases">
        <authorList>
            <consortium name="Pathogen Informatics"/>
        </authorList>
    </citation>
    <scope>NUCLEOTIDE SEQUENCE [LARGE SCALE GENOMIC DNA]</scope>
</reference>
<dbReference type="WBParaSite" id="TASK_0000282401-mRNA-1">
    <property type="protein sequence ID" value="TASK_0000282401-mRNA-1"/>
    <property type="gene ID" value="TASK_0000282401"/>
</dbReference>